<dbReference type="RefSeq" id="WP_350935812.1">
    <property type="nucleotide sequence ID" value="NZ_JAYWLC010000004.1"/>
</dbReference>
<sequence length="79" mass="8782">MYQSRIVAPGLGSDVLARARTGLETSCCDYVPQSVSDHGRAMKFIDTHKSRILQTDAQVRPMRSRITAELDRIKAANGY</sequence>
<dbReference type="Proteomes" id="UP001438953">
    <property type="component" value="Unassembled WGS sequence"/>
</dbReference>
<protein>
    <submittedName>
        <fullName evidence="1">Uncharacterized protein</fullName>
    </submittedName>
</protein>
<keyword evidence="2" id="KW-1185">Reference proteome</keyword>
<organism evidence="1 2">
    <name type="scientific">Thioclava kandeliae</name>
    <dbReference type="NCBI Taxonomy" id="3070818"/>
    <lineage>
        <taxon>Bacteria</taxon>
        <taxon>Pseudomonadati</taxon>
        <taxon>Pseudomonadota</taxon>
        <taxon>Alphaproteobacteria</taxon>
        <taxon>Rhodobacterales</taxon>
        <taxon>Paracoccaceae</taxon>
        <taxon>Thioclava</taxon>
    </lineage>
</organism>
<evidence type="ECO:0000313" key="2">
    <source>
        <dbReference type="Proteomes" id="UP001438953"/>
    </source>
</evidence>
<evidence type="ECO:0000313" key="1">
    <source>
        <dbReference type="EMBL" id="MER5171457.1"/>
    </source>
</evidence>
<comment type="caution">
    <text evidence="1">The sequence shown here is derived from an EMBL/GenBank/DDBJ whole genome shotgun (WGS) entry which is preliminary data.</text>
</comment>
<gene>
    <name evidence="1" type="ORF">VSX56_06670</name>
</gene>
<accession>A0ABV1SEY4</accession>
<dbReference type="EMBL" id="JAYWLC010000004">
    <property type="protein sequence ID" value="MER5171457.1"/>
    <property type="molecule type" value="Genomic_DNA"/>
</dbReference>
<name>A0ABV1SEY4_9RHOB</name>
<proteinExistence type="predicted"/>
<reference evidence="1 2" key="1">
    <citation type="submission" date="2024-06" db="EMBL/GenBank/DDBJ databases">
        <title>Thioclava kandeliae sp. nov. from a rhizosphere soil sample of Kandelia candel in a mangrove.</title>
        <authorList>
            <person name="Mu T."/>
        </authorList>
    </citation>
    <scope>NUCLEOTIDE SEQUENCE [LARGE SCALE GENOMIC DNA]</scope>
    <source>
        <strain evidence="1 2">CPCC 100088</strain>
    </source>
</reference>